<dbReference type="GO" id="GO:0055085">
    <property type="term" value="P:transmembrane transport"/>
    <property type="evidence" value="ECO:0007669"/>
    <property type="project" value="InterPro"/>
</dbReference>
<feature type="transmembrane region" description="Helical" evidence="7">
    <location>
        <begin position="185"/>
        <end position="207"/>
    </location>
</feature>
<dbReference type="CDD" id="cd06261">
    <property type="entry name" value="TM_PBP2"/>
    <property type="match status" value="1"/>
</dbReference>
<evidence type="ECO:0000259" key="8">
    <source>
        <dbReference type="PROSITE" id="PS50928"/>
    </source>
</evidence>
<dbReference type="KEGG" id="phy:AJ81_06685"/>
<keyword evidence="4 7" id="KW-0812">Transmembrane</keyword>
<dbReference type="PaxDb" id="1123384-AJ81_06685"/>
<dbReference type="STRING" id="1123384.AJ81_06685"/>
<dbReference type="SUPFAM" id="SSF161098">
    <property type="entry name" value="MetI-like"/>
    <property type="match status" value="1"/>
</dbReference>
<dbReference type="PANTHER" id="PTHR43744">
    <property type="entry name" value="ABC TRANSPORTER PERMEASE PROTEIN MG189-RELATED-RELATED"/>
    <property type="match status" value="1"/>
</dbReference>
<comment type="similarity">
    <text evidence="7">Belongs to the binding-protein-dependent transport system permease family.</text>
</comment>
<feature type="transmembrane region" description="Helical" evidence="7">
    <location>
        <begin position="243"/>
        <end position="264"/>
    </location>
</feature>
<proteinExistence type="inferred from homology"/>
<feature type="transmembrane region" description="Helical" evidence="7">
    <location>
        <begin position="112"/>
        <end position="137"/>
    </location>
</feature>
<keyword evidence="2 7" id="KW-0813">Transport</keyword>
<name>A0A0X1KRH5_9THEM</name>
<accession>A0A0X1KRH5</accession>
<evidence type="ECO:0000256" key="3">
    <source>
        <dbReference type="ARBA" id="ARBA00022475"/>
    </source>
</evidence>
<dbReference type="RefSeq" id="WP_051368736.1">
    <property type="nucleotide sequence ID" value="NC_022795.1"/>
</dbReference>
<evidence type="ECO:0000313" key="10">
    <source>
        <dbReference type="Proteomes" id="UP000077469"/>
    </source>
</evidence>
<gene>
    <name evidence="9" type="ORF">AJ81_06685</name>
</gene>
<dbReference type="PANTHER" id="PTHR43744:SF12">
    <property type="entry name" value="ABC TRANSPORTER PERMEASE PROTEIN MG189-RELATED"/>
    <property type="match status" value="1"/>
</dbReference>
<dbReference type="Gene3D" id="1.10.3720.10">
    <property type="entry name" value="MetI-like"/>
    <property type="match status" value="1"/>
</dbReference>
<evidence type="ECO:0000256" key="5">
    <source>
        <dbReference type="ARBA" id="ARBA00022989"/>
    </source>
</evidence>
<dbReference type="InterPro" id="IPR035906">
    <property type="entry name" value="MetI-like_sf"/>
</dbReference>
<feature type="transmembrane region" description="Helical" evidence="7">
    <location>
        <begin position="74"/>
        <end position="100"/>
    </location>
</feature>
<evidence type="ECO:0000256" key="1">
    <source>
        <dbReference type="ARBA" id="ARBA00004651"/>
    </source>
</evidence>
<sequence length="280" mass="31827">MIAKRTFSRISLKVVSIFLLTVLAISTLLPYIVMVSSSLMAQFEIYSFPPKLFPTTPRFQNYVEMWKSQPWGRYIFNTVFVSICVLAGQLLLVSMGGYALSRLNFPGRDTIFRIFIGFMMLPGVVTLIPGFIILRSLGWIDTYMALIIPSLGNIWGMFLTRQYMLTLPQSLEDAARIDGASEFTIFWRIILPLCKPVLATVATFTFLGTWKSFLWPLIVTRSKEMRMIEVGIAMFATQYTIDYPIQLAAATLSSIPLIVVYFVAQKWLLQGIKLSSGYER</sequence>
<feature type="domain" description="ABC transmembrane type-1" evidence="8">
    <location>
        <begin position="75"/>
        <end position="264"/>
    </location>
</feature>
<dbReference type="GO" id="GO:0005886">
    <property type="term" value="C:plasma membrane"/>
    <property type="evidence" value="ECO:0007669"/>
    <property type="project" value="UniProtKB-SubCell"/>
</dbReference>
<organism evidence="9 10">
    <name type="scientific">Pseudothermotoga hypogea DSM 11164 = NBRC 106472</name>
    <dbReference type="NCBI Taxonomy" id="1123384"/>
    <lineage>
        <taxon>Bacteria</taxon>
        <taxon>Thermotogati</taxon>
        <taxon>Thermotogota</taxon>
        <taxon>Thermotogae</taxon>
        <taxon>Thermotogales</taxon>
        <taxon>Thermotogaceae</taxon>
        <taxon>Pseudothermotoga</taxon>
    </lineage>
</organism>
<keyword evidence="6 7" id="KW-0472">Membrane</keyword>
<dbReference type="AlphaFoldDB" id="A0A0X1KRH5"/>
<keyword evidence="10" id="KW-1185">Reference proteome</keyword>
<dbReference type="PROSITE" id="PS50928">
    <property type="entry name" value="ABC_TM1"/>
    <property type="match status" value="1"/>
</dbReference>
<protein>
    <submittedName>
        <fullName evidence="9">Sugar ABC transporter permease</fullName>
    </submittedName>
</protein>
<evidence type="ECO:0000256" key="4">
    <source>
        <dbReference type="ARBA" id="ARBA00022692"/>
    </source>
</evidence>
<dbReference type="InterPro" id="IPR000515">
    <property type="entry name" value="MetI-like"/>
</dbReference>
<evidence type="ECO:0000313" key="9">
    <source>
        <dbReference type="EMBL" id="AJC73926.1"/>
    </source>
</evidence>
<evidence type="ECO:0000256" key="7">
    <source>
        <dbReference type="RuleBase" id="RU363032"/>
    </source>
</evidence>
<keyword evidence="3" id="KW-1003">Cell membrane</keyword>
<dbReference type="PATRIC" id="fig|1123384.7.peg.1346"/>
<dbReference type="Proteomes" id="UP000077469">
    <property type="component" value="Chromosome"/>
</dbReference>
<evidence type="ECO:0000256" key="2">
    <source>
        <dbReference type="ARBA" id="ARBA00022448"/>
    </source>
</evidence>
<keyword evidence="5 7" id="KW-1133">Transmembrane helix</keyword>
<dbReference type="Pfam" id="PF00528">
    <property type="entry name" value="BPD_transp_1"/>
    <property type="match status" value="1"/>
</dbReference>
<feature type="transmembrane region" description="Helical" evidence="7">
    <location>
        <begin position="143"/>
        <end position="164"/>
    </location>
</feature>
<dbReference type="EMBL" id="CP007141">
    <property type="protein sequence ID" value="AJC73926.1"/>
    <property type="molecule type" value="Genomic_DNA"/>
</dbReference>
<reference evidence="9 10" key="1">
    <citation type="submission" date="2014-01" db="EMBL/GenBank/DDBJ databases">
        <title>Genome sequencing of Thermotog hypogea.</title>
        <authorList>
            <person name="Zhang X."/>
            <person name="Alvare G."/>
            <person name="Fristensky B."/>
            <person name="Chen L."/>
            <person name="Suen T."/>
            <person name="Chen Q."/>
            <person name="Ma K."/>
        </authorList>
    </citation>
    <scope>NUCLEOTIDE SEQUENCE [LARGE SCALE GENOMIC DNA]</scope>
    <source>
        <strain evidence="9 10">DSM 11164</strain>
    </source>
</reference>
<evidence type="ECO:0000256" key="6">
    <source>
        <dbReference type="ARBA" id="ARBA00023136"/>
    </source>
</evidence>
<comment type="subcellular location">
    <subcellularLocation>
        <location evidence="1 7">Cell membrane</location>
        <topology evidence="1 7">Multi-pass membrane protein</topology>
    </subcellularLocation>
</comment>
<feature type="transmembrane region" description="Helical" evidence="7">
    <location>
        <begin position="12"/>
        <end position="33"/>
    </location>
</feature>